<gene>
    <name evidence="5" type="ORF">CR194_18795</name>
</gene>
<feature type="domain" description="CHY-type" evidence="4">
    <location>
        <begin position="12"/>
        <end position="90"/>
    </location>
</feature>
<dbReference type="Proteomes" id="UP000248214">
    <property type="component" value="Unassembled WGS sequence"/>
</dbReference>
<dbReference type="RefSeq" id="WP_110611957.1">
    <property type="nucleotide sequence ID" value="NZ_PDOD01000006.1"/>
</dbReference>
<keyword evidence="1" id="KW-0479">Metal-binding</keyword>
<evidence type="ECO:0000313" key="6">
    <source>
        <dbReference type="Proteomes" id="UP000248214"/>
    </source>
</evidence>
<evidence type="ECO:0000313" key="5">
    <source>
        <dbReference type="EMBL" id="PYZ91678.1"/>
    </source>
</evidence>
<dbReference type="Pfam" id="PF05495">
    <property type="entry name" value="zf-CHY"/>
    <property type="match status" value="1"/>
</dbReference>
<name>A0A323T589_9BACI</name>
<keyword evidence="2" id="KW-0863">Zinc-finger</keyword>
<dbReference type="InterPro" id="IPR008913">
    <property type="entry name" value="Znf_CHY"/>
</dbReference>
<keyword evidence="6" id="KW-1185">Reference proteome</keyword>
<accession>A0A323T589</accession>
<evidence type="ECO:0000259" key="4">
    <source>
        <dbReference type="PROSITE" id="PS51266"/>
    </source>
</evidence>
<comment type="caution">
    <text evidence="5">The sequence shown here is derived from an EMBL/GenBank/DDBJ whole genome shotgun (WGS) entry which is preliminary data.</text>
</comment>
<dbReference type="GO" id="GO:0045041">
    <property type="term" value="P:protein import into mitochondrial intermembrane space"/>
    <property type="evidence" value="ECO:0007669"/>
    <property type="project" value="TreeGrafter"/>
</dbReference>
<dbReference type="InterPro" id="IPR052604">
    <property type="entry name" value="Mito_Tim_assembly_helper"/>
</dbReference>
<dbReference type="OrthoDB" id="882119at2"/>
<keyword evidence="3" id="KW-0862">Zinc</keyword>
<dbReference type="PANTHER" id="PTHR28082:SF1">
    <property type="entry name" value="HELPER OF TIM PROTEIN 13"/>
    <property type="match status" value="1"/>
</dbReference>
<dbReference type="EMBL" id="PDOD01000006">
    <property type="protein sequence ID" value="PYZ91678.1"/>
    <property type="molecule type" value="Genomic_DNA"/>
</dbReference>
<evidence type="ECO:0000256" key="1">
    <source>
        <dbReference type="ARBA" id="ARBA00022723"/>
    </source>
</evidence>
<dbReference type="InterPro" id="IPR037274">
    <property type="entry name" value="Znf_CHY_sf"/>
</dbReference>
<dbReference type="InterPro" id="IPR016694">
    <property type="entry name" value="UCP017292"/>
</dbReference>
<dbReference type="PIRSF" id="PIRSF017292">
    <property type="entry name" value="UCP017292_Znf_CHY"/>
    <property type="match status" value="1"/>
</dbReference>
<organism evidence="5 6">
    <name type="scientific">Salipaludibacillus keqinensis</name>
    <dbReference type="NCBI Taxonomy" id="2045207"/>
    <lineage>
        <taxon>Bacteria</taxon>
        <taxon>Bacillati</taxon>
        <taxon>Bacillota</taxon>
        <taxon>Bacilli</taxon>
        <taxon>Bacillales</taxon>
        <taxon>Bacillaceae</taxon>
    </lineage>
</organism>
<dbReference type="AlphaFoldDB" id="A0A323T589"/>
<dbReference type="PANTHER" id="PTHR28082">
    <property type="entry name" value="ZINC FINGER PROTEIN"/>
    <property type="match status" value="1"/>
</dbReference>
<dbReference type="PROSITE" id="PS51266">
    <property type="entry name" value="ZF_CHY"/>
    <property type="match status" value="1"/>
</dbReference>
<sequence length="110" mass="13065">MKIHNIEVRGKPIDSETRCEHYQSEKDRIAIKFNCCNTYYPCIRCHEETAEHPVTRWEEHEFGEKAILCGACGEEITIKEYLQVESHCPCCRAKWNPNCSLHQHYYFQLD</sequence>
<protein>
    <recommendedName>
        <fullName evidence="4">CHY-type domain-containing protein</fullName>
    </recommendedName>
</protein>
<evidence type="ECO:0000256" key="3">
    <source>
        <dbReference type="ARBA" id="ARBA00022833"/>
    </source>
</evidence>
<reference evidence="5 6" key="1">
    <citation type="submission" date="2017-10" db="EMBL/GenBank/DDBJ databases">
        <title>Bacillus sp. nov., a halophilic bacterium isolated from a Keqin Lake.</title>
        <authorList>
            <person name="Wang H."/>
        </authorList>
    </citation>
    <scope>NUCLEOTIDE SEQUENCE [LARGE SCALE GENOMIC DNA]</scope>
    <source>
        <strain evidence="5 6">KQ-12</strain>
    </source>
</reference>
<dbReference type="GO" id="GO:0008270">
    <property type="term" value="F:zinc ion binding"/>
    <property type="evidence" value="ECO:0007669"/>
    <property type="project" value="UniProtKB-KW"/>
</dbReference>
<proteinExistence type="predicted"/>
<dbReference type="SUPFAM" id="SSF161219">
    <property type="entry name" value="CHY zinc finger-like"/>
    <property type="match status" value="1"/>
</dbReference>
<evidence type="ECO:0000256" key="2">
    <source>
        <dbReference type="ARBA" id="ARBA00022771"/>
    </source>
</evidence>